<dbReference type="PANTHER" id="PTHR12526:SF630">
    <property type="entry name" value="GLYCOSYLTRANSFERASE"/>
    <property type="match status" value="1"/>
</dbReference>
<keyword evidence="3" id="KW-0808">Transferase</keyword>
<proteinExistence type="predicted"/>
<evidence type="ECO:0000313" key="4">
    <source>
        <dbReference type="Proteomes" id="UP000001962"/>
    </source>
</evidence>
<name>Q0A665_ALKEH</name>
<dbReference type="InterPro" id="IPR028098">
    <property type="entry name" value="Glyco_trans_4-like_N"/>
</dbReference>
<dbReference type="InterPro" id="IPR001296">
    <property type="entry name" value="Glyco_trans_1"/>
</dbReference>
<dbReference type="Gene3D" id="3.40.50.2000">
    <property type="entry name" value="Glycogen Phosphorylase B"/>
    <property type="match status" value="2"/>
</dbReference>
<organism evidence="3 4">
    <name type="scientific">Alkalilimnicola ehrlichii (strain ATCC BAA-1101 / DSM 17681 / MLHE-1)</name>
    <dbReference type="NCBI Taxonomy" id="187272"/>
    <lineage>
        <taxon>Bacteria</taxon>
        <taxon>Pseudomonadati</taxon>
        <taxon>Pseudomonadota</taxon>
        <taxon>Gammaproteobacteria</taxon>
        <taxon>Chromatiales</taxon>
        <taxon>Ectothiorhodospiraceae</taxon>
        <taxon>Alkalilimnicola</taxon>
    </lineage>
</organism>
<evidence type="ECO:0000259" key="1">
    <source>
        <dbReference type="Pfam" id="PF00534"/>
    </source>
</evidence>
<dbReference type="KEGG" id="aeh:Mlg_2332"/>
<keyword evidence="4" id="KW-1185">Reference proteome</keyword>
<dbReference type="eggNOG" id="COG0438">
    <property type="taxonomic scope" value="Bacteria"/>
</dbReference>
<dbReference type="CAZy" id="GT4">
    <property type="family name" value="Glycosyltransferase Family 4"/>
</dbReference>
<dbReference type="GO" id="GO:1901135">
    <property type="term" value="P:carbohydrate derivative metabolic process"/>
    <property type="evidence" value="ECO:0007669"/>
    <property type="project" value="UniProtKB-ARBA"/>
</dbReference>
<protein>
    <submittedName>
        <fullName evidence="3">Glycosyl transferase, group 1</fullName>
    </submittedName>
</protein>
<gene>
    <name evidence="3" type="ordered locus">Mlg_2332</name>
</gene>
<feature type="domain" description="Glycosyltransferase subfamily 4-like N-terminal" evidence="2">
    <location>
        <begin position="20"/>
        <end position="183"/>
    </location>
</feature>
<dbReference type="Pfam" id="PF00534">
    <property type="entry name" value="Glycos_transf_1"/>
    <property type="match status" value="1"/>
</dbReference>
<dbReference type="Pfam" id="PF13439">
    <property type="entry name" value="Glyco_transf_4"/>
    <property type="match status" value="1"/>
</dbReference>
<dbReference type="AlphaFoldDB" id="Q0A665"/>
<accession>Q0A665</accession>
<dbReference type="GO" id="GO:0016757">
    <property type="term" value="F:glycosyltransferase activity"/>
    <property type="evidence" value="ECO:0007669"/>
    <property type="project" value="InterPro"/>
</dbReference>
<dbReference type="PANTHER" id="PTHR12526">
    <property type="entry name" value="GLYCOSYLTRANSFERASE"/>
    <property type="match status" value="1"/>
</dbReference>
<dbReference type="CDD" id="cd03811">
    <property type="entry name" value="GT4_GT28_WabH-like"/>
    <property type="match status" value="1"/>
</dbReference>
<dbReference type="EMBL" id="CP000453">
    <property type="protein sequence ID" value="ABI57672.1"/>
    <property type="molecule type" value="Genomic_DNA"/>
</dbReference>
<dbReference type="HOGENOM" id="CLU_009583_0_0_6"/>
<evidence type="ECO:0000259" key="2">
    <source>
        <dbReference type="Pfam" id="PF13439"/>
    </source>
</evidence>
<dbReference type="Proteomes" id="UP000001962">
    <property type="component" value="Chromosome"/>
</dbReference>
<dbReference type="SUPFAM" id="SSF53756">
    <property type="entry name" value="UDP-Glycosyltransferase/glycogen phosphorylase"/>
    <property type="match status" value="1"/>
</dbReference>
<sequence length="375" mass="41672">MRITDMQRKVLFVLPTLSGGGAERVMVHLLNAMTTARCLTPILVVGVKRGVFVNRLPENLKVVELGSERARTVLWRLHQVIKKEKPDVVLSTLGMNVAVCAVSMFSGGKFRVVSRLGNTVSAYLRDAGRKGVLPKAFEYLKSYMVAKISDAIICQSQFMMDDFVHAFPSVMEKCRVIYNPVNCRELDRLASEDCELKGTGLYIVSTGRMSYQKGHDILLDALSVLRADQYRFTCHIFGEGEALPSLEERSRRHGLENFVSFPGFFPNPYACMKRADVFVSASRYEGFANAILEAAALGVKIVASDCPGANREIKELARIRLFENENPADLCRALKEIIDNGGGRAAAPASSEKIRSRFDISKIAREYEKCLCEPG</sequence>
<evidence type="ECO:0000313" key="3">
    <source>
        <dbReference type="EMBL" id="ABI57672.1"/>
    </source>
</evidence>
<feature type="domain" description="Glycosyl transferase family 1" evidence="1">
    <location>
        <begin position="197"/>
        <end position="342"/>
    </location>
</feature>
<reference evidence="4" key="1">
    <citation type="submission" date="2006-08" db="EMBL/GenBank/DDBJ databases">
        <title>Complete sequence of Alkalilimnicola ehrilichei MLHE-1.</title>
        <authorList>
            <person name="Copeland A."/>
            <person name="Lucas S."/>
            <person name="Lapidus A."/>
            <person name="Barry K."/>
            <person name="Detter J.C."/>
            <person name="Glavina del Rio T."/>
            <person name="Hammon N."/>
            <person name="Israni S."/>
            <person name="Dalin E."/>
            <person name="Tice H."/>
            <person name="Pitluck S."/>
            <person name="Sims D."/>
            <person name="Brettin T."/>
            <person name="Bruce D."/>
            <person name="Han C."/>
            <person name="Tapia R."/>
            <person name="Gilna P."/>
            <person name="Schmutz J."/>
            <person name="Larimer F."/>
            <person name="Land M."/>
            <person name="Hauser L."/>
            <person name="Kyrpides N."/>
            <person name="Mikhailova N."/>
            <person name="Oremland R.S."/>
            <person name="Hoeft S.E."/>
            <person name="Switzer-Blum J."/>
            <person name="Kulp T."/>
            <person name="King G."/>
            <person name="Tabita R."/>
            <person name="Witte B."/>
            <person name="Santini J.M."/>
            <person name="Basu P."/>
            <person name="Hollibaugh J.T."/>
            <person name="Xie G."/>
            <person name="Stolz J.F."/>
            <person name="Richardson P."/>
        </authorList>
    </citation>
    <scope>NUCLEOTIDE SEQUENCE [LARGE SCALE GENOMIC DNA]</scope>
    <source>
        <strain evidence="4">ATCC BAA-1101 / DSM 17681 / MLHE-1</strain>
    </source>
</reference>